<evidence type="ECO:0000256" key="2">
    <source>
        <dbReference type="ARBA" id="ARBA00023125"/>
    </source>
</evidence>
<dbReference type="GO" id="GO:0043565">
    <property type="term" value="F:sequence-specific DNA binding"/>
    <property type="evidence" value="ECO:0007669"/>
    <property type="project" value="InterPro"/>
</dbReference>
<dbReference type="PRINTS" id="PR00032">
    <property type="entry name" value="HTHARAC"/>
</dbReference>
<dbReference type="SUPFAM" id="SSF46689">
    <property type="entry name" value="Homeodomain-like"/>
    <property type="match status" value="1"/>
</dbReference>
<name>I2CME6_9ACTN</name>
<accession>I2CME6</accession>
<dbReference type="InterPro" id="IPR009057">
    <property type="entry name" value="Homeodomain-like_sf"/>
</dbReference>
<dbReference type="InterPro" id="IPR020449">
    <property type="entry name" value="Tscrpt_reg_AraC-type_HTH"/>
</dbReference>
<dbReference type="InterPro" id="IPR018060">
    <property type="entry name" value="HTH_AraC"/>
</dbReference>
<evidence type="ECO:0000259" key="4">
    <source>
        <dbReference type="PROSITE" id="PS01124"/>
    </source>
</evidence>
<organism evidence="5">
    <name type="scientific">Streptomyces nobilis</name>
    <dbReference type="NCBI Taxonomy" id="66901"/>
    <lineage>
        <taxon>Bacteria</taxon>
        <taxon>Bacillati</taxon>
        <taxon>Actinomycetota</taxon>
        <taxon>Actinomycetes</taxon>
        <taxon>Kitasatosporales</taxon>
        <taxon>Streptomycetaceae</taxon>
        <taxon>Streptomyces</taxon>
    </lineage>
</organism>
<dbReference type="Pfam" id="PF12833">
    <property type="entry name" value="HTH_18"/>
    <property type="match status" value="1"/>
</dbReference>
<dbReference type="Gene3D" id="1.10.10.60">
    <property type="entry name" value="Homeodomain-like"/>
    <property type="match status" value="1"/>
</dbReference>
<dbReference type="GO" id="GO:0003700">
    <property type="term" value="F:DNA-binding transcription factor activity"/>
    <property type="evidence" value="ECO:0007669"/>
    <property type="project" value="InterPro"/>
</dbReference>
<dbReference type="PANTHER" id="PTHR43280:SF31">
    <property type="entry name" value="TRANSCRIPTIONAL REGULATORY PROTEIN"/>
    <property type="match status" value="1"/>
</dbReference>
<dbReference type="PROSITE" id="PS01124">
    <property type="entry name" value="HTH_ARAC_FAMILY_2"/>
    <property type="match status" value="1"/>
</dbReference>
<feature type="domain" description="HTH araC/xylS-type" evidence="4">
    <location>
        <begin position="133"/>
        <end position="234"/>
    </location>
</feature>
<evidence type="ECO:0000256" key="1">
    <source>
        <dbReference type="ARBA" id="ARBA00023015"/>
    </source>
</evidence>
<evidence type="ECO:0000313" key="5">
    <source>
        <dbReference type="EMBL" id="AFJ68079.1"/>
    </source>
</evidence>
<keyword evidence="2" id="KW-0238">DNA-binding</keyword>
<dbReference type="PANTHER" id="PTHR43280">
    <property type="entry name" value="ARAC-FAMILY TRANSCRIPTIONAL REGULATOR"/>
    <property type="match status" value="1"/>
</dbReference>
<reference evidence="5" key="2">
    <citation type="journal article" date="2012" name="ACS Chem. Biol.">
        <title>Analysis of YM-216391 Biosynthetic Gene Cluster and Improvement of the Cyclopeptide Production in a Heterologous Host.</title>
        <authorList>
            <person name="Jian X.H."/>
            <person name="Pan H.X."/>
            <person name="Ning T.T."/>
            <person name="Shi Y.Y."/>
            <person name="Chen Y.S."/>
            <person name="Li Y."/>
            <person name="Zeng X.W."/>
            <person name="Xu J."/>
            <person name="Tang G.L."/>
        </authorList>
    </citation>
    <scope>NUCLEOTIDE SEQUENCE</scope>
    <source>
        <strain evidence="5">JCM 4274</strain>
    </source>
</reference>
<sequence>MGEKAVAGVAPHVMGPSCRRNICSLRWRSFRSAGTAWFRSIAAISHRRCAGAHNAIRAPPRWRRGVKGRDGDVVIGLMREVWGTRGAPVFSRLLIKLEQPREGEEGFAPARGGQFTLMPVTVTAHSRSCLLRRRIDAFIQDHLADPALSPTSIAEAHHISVRYLYQVFDTHDMGVAAWIRYCRLEHCRRDLADPRLRSRPIGAIASMWGFSDAAHFSRAFRAAYGMSPREYRKRRLSQG</sequence>
<dbReference type="SMART" id="SM00342">
    <property type="entry name" value="HTH_ARAC"/>
    <property type="match status" value="1"/>
</dbReference>
<dbReference type="EMBL" id="JN411915">
    <property type="protein sequence ID" value="AFJ68079.1"/>
    <property type="molecule type" value="Genomic_DNA"/>
</dbReference>
<protein>
    <submittedName>
        <fullName evidence="5">Transcriptional regulator</fullName>
    </submittedName>
</protein>
<keyword evidence="1" id="KW-0805">Transcription regulation</keyword>
<reference evidence="5" key="1">
    <citation type="submission" date="2011-07" db="EMBL/GenBank/DDBJ databases">
        <authorList>
            <person name="Jian X."/>
            <person name="Pan H."/>
            <person name="Tang G."/>
        </authorList>
    </citation>
    <scope>NUCLEOTIDE SEQUENCE</scope>
    <source>
        <strain evidence="5">JCM 4274</strain>
    </source>
</reference>
<keyword evidence="3" id="KW-0804">Transcription</keyword>
<evidence type="ECO:0000256" key="3">
    <source>
        <dbReference type="ARBA" id="ARBA00023163"/>
    </source>
</evidence>
<dbReference type="AlphaFoldDB" id="I2CME6"/>
<proteinExistence type="predicted"/>